<gene>
    <name evidence="1" type="ORF">QBC32DRAFT_346333</name>
</gene>
<dbReference type="EMBL" id="MU859175">
    <property type="protein sequence ID" value="KAK3950487.1"/>
    <property type="molecule type" value="Genomic_DNA"/>
</dbReference>
<dbReference type="AlphaFoldDB" id="A0AAN6NV92"/>
<name>A0AAN6NV92_9PEZI</name>
<comment type="caution">
    <text evidence="1">The sequence shown here is derived from an EMBL/GenBank/DDBJ whole genome shotgun (WGS) entry which is preliminary data.</text>
</comment>
<reference evidence="1" key="2">
    <citation type="submission" date="2023-06" db="EMBL/GenBank/DDBJ databases">
        <authorList>
            <consortium name="Lawrence Berkeley National Laboratory"/>
            <person name="Mondo S.J."/>
            <person name="Hensen N."/>
            <person name="Bonometti L."/>
            <person name="Westerberg I."/>
            <person name="Brannstrom I.O."/>
            <person name="Guillou S."/>
            <person name="Cros-Aarteil S."/>
            <person name="Calhoun S."/>
            <person name="Haridas S."/>
            <person name="Kuo A."/>
            <person name="Pangilinan J."/>
            <person name="Riley R."/>
            <person name="Labutti K."/>
            <person name="Andreopoulos B."/>
            <person name="Lipzen A."/>
            <person name="Chen C."/>
            <person name="Yanf M."/>
            <person name="Daum C."/>
            <person name="Ng V."/>
            <person name="Clum A."/>
            <person name="Steindorff A."/>
            <person name="Ohm R."/>
            <person name="Martin F."/>
            <person name="Silar P."/>
            <person name="Natvig D."/>
            <person name="Lalanne C."/>
            <person name="Gautier V."/>
            <person name="Ament-Velasquez S.L."/>
            <person name="Kruys A."/>
            <person name="Hutchinson M.I."/>
            <person name="Powell A.J."/>
            <person name="Barry K."/>
            <person name="Miller A.N."/>
            <person name="Grigoriev I.V."/>
            <person name="Debuchy R."/>
            <person name="Gladieux P."/>
            <person name="Thoren M.H."/>
            <person name="Johannesson H."/>
        </authorList>
    </citation>
    <scope>NUCLEOTIDE SEQUENCE</scope>
    <source>
        <strain evidence="1">CBS 626.80</strain>
    </source>
</reference>
<protein>
    <submittedName>
        <fullName evidence="1">Uncharacterized protein</fullName>
    </submittedName>
</protein>
<evidence type="ECO:0000313" key="2">
    <source>
        <dbReference type="Proteomes" id="UP001303222"/>
    </source>
</evidence>
<evidence type="ECO:0000313" key="1">
    <source>
        <dbReference type="EMBL" id="KAK3950487.1"/>
    </source>
</evidence>
<proteinExistence type="predicted"/>
<dbReference type="Proteomes" id="UP001303222">
    <property type="component" value="Unassembled WGS sequence"/>
</dbReference>
<accession>A0AAN6NV92</accession>
<sequence>MSRCRGNMLREPRFMLVFWDVRQGKSPRQLWSLLLDEEVGDASAATQAIRYQDIHVVSTFRYTANTQTVYKLLASKLVDAMLDGPGEWTAYIWRTDSWEKIGDGLSHRATRLGMRELG</sequence>
<keyword evidence="2" id="KW-1185">Reference proteome</keyword>
<reference evidence="1" key="1">
    <citation type="journal article" date="2023" name="Mol. Phylogenet. Evol.">
        <title>Genome-scale phylogeny and comparative genomics of the fungal order Sordariales.</title>
        <authorList>
            <person name="Hensen N."/>
            <person name="Bonometti L."/>
            <person name="Westerberg I."/>
            <person name="Brannstrom I.O."/>
            <person name="Guillou S."/>
            <person name="Cros-Aarteil S."/>
            <person name="Calhoun S."/>
            <person name="Haridas S."/>
            <person name="Kuo A."/>
            <person name="Mondo S."/>
            <person name="Pangilinan J."/>
            <person name="Riley R."/>
            <person name="LaButti K."/>
            <person name="Andreopoulos B."/>
            <person name="Lipzen A."/>
            <person name="Chen C."/>
            <person name="Yan M."/>
            <person name="Daum C."/>
            <person name="Ng V."/>
            <person name="Clum A."/>
            <person name="Steindorff A."/>
            <person name="Ohm R.A."/>
            <person name="Martin F."/>
            <person name="Silar P."/>
            <person name="Natvig D.O."/>
            <person name="Lalanne C."/>
            <person name="Gautier V."/>
            <person name="Ament-Velasquez S.L."/>
            <person name="Kruys A."/>
            <person name="Hutchinson M.I."/>
            <person name="Powell A.J."/>
            <person name="Barry K."/>
            <person name="Miller A.N."/>
            <person name="Grigoriev I.V."/>
            <person name="Debuchy R."/>
            <person name="Gladieux P."/>
            <person name="Hiltunen Thoren M."/>
            <person name="Johannesson H."/>
        </authorList>
    </citation>
    <scope>NUCLEOTIDE SEQUENCE</scope>
    <source>
        <strain evidence="1">CBS 626.80</strain>
    </source>
</reference>
<organism evidence="1 2">
    <name type="scientific">Pseudoneurospora amorphoporcata</name>
    <dbReference type="NCBI Taxonomy" id="241081"/>
    <lineage>
        <taxon>Eukaryota</taxon>
        <taxon>Fungi</taxon>
        <taxon>Dikarya</taxon>
        <taxon>Ascomycota</taxon>
        <taxon>Pezizomycotina</taxon>
        <taxon>Sordariomycetes</taxon>
        <taxon>Sordariomycetidae</taxon>
        <taxon>Sordariales</taxon>
        <taxon>Sordariaceae</taxon>
        <taxon>Pseudoneurospora</taxon>
    </lineage>
</organism>